<proteinExistence type="predicted"/>
<keyword evidence="1" id="KW-0808">Transferase</keyword>
<evidence type="ECO:0000313" key="4">
    <source>
        <dbReference type="EMBL" id="MBC6451561.1"/>
    </source>
</evidence>
<evidence type="ECO:0000259" key="3">
    <source>
        <dbReference type="SMART" id="SM00563"/>
    </source>
</evidence>
<reference evidence="4 5" key="1">
    <citation type="submission" date="2020-06" db="EMBL/GenBank/DDBJ databases">
        <title>Actinokineospora xiongansis sp. nov., isolated from soil of Baiyangdian.</title>
        <authorList>
            <person name="Zhang X."/>
        </authorList>
    </citation>
    <scope>NUCLEOTIDE SEQUENCE [LARGE SCALE GENOMIC DNA]</scope>
    <source>
        <strain evidence="4 5">HBU206404</strain>
    </source>
</reference>
<keyword evidence="5" id="KW-1185">Reference proteome</keyword>
<evidence type="ECO:0000256" key="1">
    <source>
        <dbReference type="ARBA" id="ARBA00022679"/>
    </source>
</evidence>
<dbReference type="InterPro" id="IPR002123">
    <property type="entry name" value="Plipid/glycerol_acylTrfase"/>
</dbReference>
<evidence type="ECO:0000313" key="5">
    <source>
        <dbReference type="Proteomes" id="UP000734823"/>
    </source>
</evidence>
<dbReference type="CDD" id="cd07989">
    <property type="entry name" value="LPLAT_AGPAT-like"/>
    <property type="match status" value="1"/>
</dbReference>
<dbReference type="SUPFAM" id="SSF69593">
    <property type="entry name" value="Glycerol-3-phosphate (1)-acyltransferase"/>
    <property type="match status" value="1"/>
</dbReference>
<dbReference type="Proteomes" id="UP000734823">
    <property type="component" value="Unassembled WGS sequence"/>
</dbReference>
<dbReference type="SMART" id="SM00563">
    <property type="entry name" value="PlsC"/>
    <property type="match status" value="1"/>
</dbReference>
<dbReference type="GO" id="GO:0016746">
    <property type="term" value="F:acyltransferase activity"/>
    <property type="evidence" value="ECO:0007669"/>
    <property type="project" value="UniProtKB-KW"/>
</dbReference>
<dbReference type="Pfam" id="PF01553">
    <property type="entry name" value="Acyltransferase"/>
    <property type="match status" value="1"/>
</dbReference>
<feature type="domain" description="Phospholipid/glycerol acyltransferase" evidence="3">
    <location>
        <begin position="55"/>
        <end position="174"/>
    </location>
</feature>
<organism evidence="4 5">
    <name type="scientific">Actinokineospora xionganensis</name>
    <dbReference type="NCBI Taxonomy" id="2684470"/>
    <lineage>
        <taxon>Bacteria</taxon>
        <taxon>Bacillati</taxon>
        <taxon>Actinomycetota</taxon>
        <taxon>Actinomycetes</taxon>
        <taxon>Pseudonocardiales</taxon>
        <taxon>Pseudonocardiaceae</taxon>
        <taxon>Actinokineospora</taxon>
    </lineage>
</organism>
<accession>A0ABR7LFR7</accession>
<keyword evidence="2 4" id="KW-0012">Acyltransferase</keyword>
<sequence length="243" mass="26155">MDRGSPGVGVVTVETDQGGPLVFYRALRVVLSSLARLFLRPVVEGADRVPAEGPVILAINHLAVIDSFVVPMMVSRKVAFLAKSEYFEGKSIKGRLVGTLFRALGAVPVQRDNSRAALASLDDAGAILDAGGAFAIHPEGTRSLDGRLHRGRTGVAQLALEHNAVVVPVALIGTDKVQPKGKKLPRPHRITVRFGTPLNFSRYDGLGNSLPIRRAVTDEIMYAIMELSGQEYVDSYHKRPNAA</sequence>
<dbReference type="EMBL" id="JABVED010000034">
    <property type="protein sequence ID" value="MBC6451561.1"/>
    <property type="molecule type" value="Genomic_DNA"/>
</dbReference>
<protein>
    <submittedName>
        <fullName evidence="4">1-acyl-sn-glycerol-3-phosphate acyltransferase</fullName>
    </submittedName>
</protein>
<dbReference type="PANTHER" id="PTHR10434">
    <property type="entry name" value="1-ACYL-SN-GLYCEROL-3-PHOSPHATE ACYLTRANSFERASE"/>
    <property type="match status" value="1"/>
</dbReference>
<evidence type="ECO:0000256" key="2">
    <source>
        <dbReference type="ARBA" id="ARBA00023315"/>
    </source>
</evidence>
<dbReference type="PANTHER" id="PTHR10434:SF11">
    <property type="entry name" value="1-ACYL-SN-GLYCEROL-3-PHOSPHATE ACYLTRANSFERASE"/>
    <property type="match status" value="1"/>
</dbReference>
<gene>
    <name evidence="4" type="ORF">GPZ80_30900</name>
</gene>
<comment type="caution">
    <text evidence="4">The sequence shown here is derived from an EMBL/GenBank/DDBJ whole genome shotgun (WGS) entry which is preliminary data.</text>
</comment>
<name>A0ABR7LFR7_9PSEU</name>